<dbReference type="InterPro" id="IPR028978">
    <property type="entry name" value="Chorismate_lyase_/UTRA_dom_sf"/>
</dbReference>
<keyword evidence="1" id="KW-0805">Transcription regulation</keyword>
<dbReference type="SMART" id="SM00866">
    <property type="entry name" value="UTRA"/>
    <property type="match status" value="1"/>
</dbReference>
<dbReference type="Gene3D" id="3.40.1410.10">
    <property type="entry name" value="Chorismate lyase-like"/>
    <property type="match status" value="1"/>
</dbReference>
<dbReference type="SUPFAM" id="SSF46785">
    <property type="entry name" value="Winged helix' DNA-binding domain"/>
    <property type="match status" value="1"/>
</dbReference>
<dbReference type="InterPro" id="IPR050679">
    <property type="entry name" value="Bact_HTH_transcr_reg"/>
</dbReference>
<keyword evidence="3" id="KW-0804">Transcription</keyword>
<organism evidence="5 6">
    <name type="scientific">Parvularcula marina</name>
    <dbReference type="NCBI Taxonomy" id="2292771"/>
    <lineage>
        <taxon>Bacteria</taxon>
        <taxon>Pseudomonadati</taxon>
        <taxon>Pseudomonadota</taxon>
        <taxon>Alphaproteobacteria</taxon>
        <taxon>Parvularculales</taxon>
        <taxon>Parvularculaceae</taxon>
        <taxon>Parvularcula</taxon>
    </lineage>
</organism>
<dbReference type="OrthoDB" id="9808698at2"/>
<evidence type="ECO:0000313" key="6">
    <source>
        <dbReference type="Proteomes" id="UP000264589"/>
    </source>
</evidence>
<dbReference type="PANTHER" id="PTHR44846">
    <property type="entry name" value="MANNOSYL-D-GLYCERATE TRANSPORT/METABOLISM SYSTEM REPRESSOR MNGR-RELATED"/>
    <property type="match status" value="1"/>
</dbReference>
<evidence type="ECO:0000259" key="4">
    <source>
        <dbReference type="PROSITE" id="PS50949"/>
    </source>
</evidence>
<dbReference type="Pfam" id="PF07702">
    <property type="entry name" value="UTRA"/>
    <property type="match status" value="1"/>
</dbReference>
<dbReference type="EMBL" id="QUQO01000001">
    <property type="protein sequence ID" value="RFB05165.1"/>
    <property type="molecule type" value="Genomic_DNA"/>
</dbReference>
<dbReference type="Gene3D" id="1.10.10.10">
    <property type="entry name" value="Winged helix-like DNA-binding domain superfamily/Winged helix DNA-binding domain"/>
    <property type="match status" value="1"/>
</dbReference>
<evidence type="ECO:0000256" key="2">
    <source>
        <dbReference type="ARBA" id="ARBA00023125"/>
    </source>
</evidence>
<dbReference type="PANTHER" id="PTHR44846:SF16">
    <property type="entry name" value="TRANSCRIPTIONAL REGULATOR PHNF-RELATED"/>
    <property type="match status" value="1"/>
</dbReference>
<keyword evidence="6" id="KW-1185">Reference proteome</keyword>
<dbReference type="Proteomes" id="UP000264589">
    <property type="component" value="Unassembled WGS sequence"/>
</dbReference>
<dbReference type="PRINTS" id="PR00035">
    <property type="entry name" value="HTHGNTR"/>
</dbReference>
<dbReference type="InterPro" id="IPR011663">
    <property type="entry name" value="UTRA"/>
</dbReference>
<dbReference type="GO" id="GO:0003700">
    <property type="term" value="F:DNA-binding transcription factor activity"/>
    <property type="evidence" value="ECO:0007669"/>
    <property type="project" value="InterPro"/>
</dbReference>
<dbReference type="InParanoid" id="A0A371RI96"/>
<reference evidence="5 6" key="1">
    <citation type="submission" date="2018-08" db="EMBL/GenBank/DDBJ databases">
        <title>Parvularcula sp. SM1705, isolated from surface water of the South Sea China.</title>
        <authorList>
            <person name="Sun L."/>
        </authorList>
    </citation>
    <scope>NUCLEOTIDE SEQUENCE [LARGE SCALE GENOMIC DNA]</scope>
    <source>
        <strain evidence="5 6">SM1705</strain>
    </source>
</reference>
<dbReference type="InterPro" id="IPR036390">
    <property type="entry name" value="WH_DNA-bd_sf"/>
</dbReference>
<dbReference type="CDD" id="cd07377">
    <property type="entry name" value="WHTH_GntR"/>
    <property type="match status" value="1"/>
</dbReference>
<dbReference type="SMART" id="SM00345">
    <property type="entry name" value="HTH_GNTR"/>
    <property type="match status" value="1"/>
</dbReference>
<keyword evidence="2" id="KW-0238">DNA-binding</keyword>
<evidence type="ECO:0000256" key="1">
    <source>
        <dbReference type="ARBA" id="ARBA00023015"/>
    </source>
</evidence>
<dbReference type="Pfam" id="PF00392">
    <property type="entry name" value="GntR"/>
    <property type="match status" value="1"/>
</dbReference>
<dbReference type="InterPro" id="IPR036388">
    <property type="entry name" value="WH-like_DNA-bd_sf"/>
</dbReference>
<protein>
    <submittedName>
        <fullName evidence="5">UTRA domain-containing protein</fullName>
    </submittedName>
</protein>
<dbReference type="SUPFAM" id="SSF64288">
    <property type="entry name" value="Chorismate lyase-like"/>
    <property type="match status" value="1"/>
</dbReference>
<dbReference type="AlphaFoldDB" id="A0A371RI96"/>
<name>A0A371RI96_9PROT</name>
<dbReference type="GO" id="GO:0003677">
    <property type="term" value="F:DNA binding"/>
    <property type="evidence" value="ECO:0007669"/>
    <property type="project" value="UniProtKB-KW"/>
</dbReference>
<accession>A0A371RI96</accession>
<comment type="caution">
    <text evidence="5">The sequence shown here is derived from an EMBL/GenBank/DDBJ whole genome shotgun (WGS) entry which is preliminary data.</text>
</comment>
<sequence length="230" mass="25825">MNERNHISIREAIRGRITDGEWAPGAMMPGETDLAEEYGCSRTTVNRALQKLAEDGLIERKRRAGTRVREIPSRQAKFRIPILRHEIEAAGGAYSSRVAFRETLKAPGFIQSRLRLATGARVLRLHTVHLSDGQPYAFEDRWVNIKAAPGVVDAPFDIISANEWLVREVPYSSGDVRFSAMAAGQIEAQALATSLGAPLFTVERTTWLRDLYITTTKLCYRPGYHMRTEL</sequence>
<evidence type="ECO:0000313" key="5">
    <source>
        <dbReference type="EMBL" id="RFB05165.1"/>
    </source>
</evidence>
<feature type="domain" description="HTH gntR-type" evidence="4">
    <location>
        <begin position="3"/>
        <end position="71"/>
    </location>
</feature>
<dbReference type="RefSeq" id="WP_116391796.1">
    <property type="nucleotide sequence ID" value="NZ_QUQO01000001.1"/>
</dbReference>
<gene>
    <name evidence="5" type="ORF">DX908_07795</name>
</gene>
<proteinExistence type="predicted"/>
<evidence type="ECO:0000256" key="3">
    <source>
        <dbReference type="ARBA" id="ARBA00023163"/>
    </source>
</evidence>
<dbReference type="PROSITE" id="PS50949">
    <property type="entry name" value="HTH_GNTR"/>
    <property type="match status" value="1"/>
</dbReference>
<dbReference type="InterPro" id="IPR000524">
    <property type="entry name" value="Tscrpt_reg_HTH_GntR"/>
</dbReference>